<evidence type="ECO:0000313" key="3">
    <source>
        <dbReference type="EMBL" id="GGE19829.1"/>
    </source>
</evidence>
<dbReference type="AlphaFoldDB" id="A0A917A0C5"/>
<feature type="compositionally biased region" description="Basic and acidic residues" evidence="1">
    <location>
        <begin position="438"/>
        <end position="459"/>
    </location>
</feature>
<feature type="compositionally biased region" description="Basic and acidic residues" evidence="1">
    <location>
        <begin position="40"/>
        <end position="78"/>
    </location>
</feature>
<keyword evidence="4" id="KW-1185">Reference proteome</keyword>
<dbReference type="Proteomes" id="UP000644699">
    <property type="component" value="Unassembled WGS sequence"/>
</dbReference>
<gene>
    <name evidence="3" type="ORF">GCM10011390_43870</name>
</gene>
<proteinExistence type="predicted"/>
<sequence length="469" mass="46643">MIGSIISAMPTVDAGGGGAASGATSAEAGAAFGEAVRSAGEGKEQHPGAKSSHAAERKSAKAEGKPAGKGETDAKTADAEDAAAAAATPGDILGRLLGTAMFTPKPEATADAEAGKDGKSDDGLNERIVITTVVDMADGKAVGEDAKTRVSLRVLKMETHFEPHLDGATLVDAETAAKAAESAGPASATAKGAEASDAKTVRKGFEEILQTLGRPAGAGEASPDGGEGQGDAAAGEGRSSASASTKGQERSKPSGNEFGMASADQARGENGAKSTAVGQIVSTQVADHIVRAFEGETRGSGDASATTRSDAPGAQILRMTAGGAALKTLSIQLQPQDLGRLDVSMRLIDGRLSVELAASEPATAQALAGDRHTLRKLLEHAGFSLDDAAITIVARDVGQTLTAASASGTASGDTQGQPGRSGAQAGNFGEGAASGGDGNRRDDADRRPSGRPAPEERRAPAAASGNIYL</sequence>
<dbReference type="CDD" id="cd17470">
    <property type="entry name" value="T3SS_Flik_C"/>
    <property type="match status" value="1"/>
</dbReference>
<name>A0A917A0C5_9HYPH</name>
<feature type="compositionally biased region" description="Gly residues" evidence="1">
    <location>
        <begin position="428"/>
        <end position="437"/>
    </location>
</feature>
<accession>A0A917A0C5</accession>
<organism evidence="3 4">
    <name type="scientific">Aureimonas endophytica</name>
    <dbReference type="NCBI Taxonomy" id="2027858"/>
    <lineage>
        <taxon>Bacteria</taxon>
        <taxon>Pseudomonadati</taxon>
        <taxon>Pseudomonadota</taxon>
        <taxon>Alphaproteobacteria</taxon>
        <taxon>Hyphomicrobiales</taxon>
        <taxon>Aurantimonadaceae</taxon>
        <taxon>Aureimonas</taxon>
    </lineage>
</organism>
<evidence type="ECO:0000256" key="1">
    <source>
        <dbReference type="SAM" id="MobiDB-lite"/>
    </source>
</evidence>
<feature type="region of interest" description="Disordered" evidence="1">
    <location>
        <begin position="181"/>
        <end position="201"/>
    </location>
</feature>
<dbReference type="Pfam" id="PF02120">
    <property type="entry name" value="Flg_hook"/>
    <property type="match status" value="1"/>
</dbReference>
<feature type="compositionally biased region" description="Low complexity" evidence="1">
    <location>
        <begin position="405"/>
        <end position="416"/>
    </location>
</feature>
<feature type="compositionally biased region" description="Low complexity" evidence="1">
    <location>
        <begin position="460"/>
        <end position="469"/>
    </location>
</feature>
<feature type="compositionally biased region" description="Low complexity" evidence="1">
    <location>
        <begin position="230"/>
        <end position="244"/>
    </location>
</feature>
<reference evidence="3" key="1">
    <citation type="journal article" date="2014" name="Int. J. Syst. Evol. Microbiol.">
        <title>Complete genome sequence of Corynebacterium casei LMG S-19264T (=DSM 44701T), isolated from a smear-ripened cheese.</title>
        <authorList>
            <consortium name="US DOE Joint Genome Institute (JGI-PGF)"/>
            <person name="Walter F."/>
            <person name="Albersmeier A."/>
            <person name="Kalinowski J."/>
            <person name="Ruckert C."/>
        </authorList>
    </citation>
    <scope>NUCLEOTIDE SEQUENCE</scope>
    <source>
        <strain evidence="3">CGMCC 1.15367</strain>
    </source>
</reference>
<dbReference type="Gene3D" id="3.30.750.140">
    <property type="match status" value="1"/>
</dbReference>
<protein>
    <recommendedName>
        <fullName evidence="2">Flagellar hook-length control protein-like C-terminal domain-containing protein</fullName>
    </recommendedName>
</protein>
<feature type="region of interest" description="Disordered" evidence="1">
    <location>
        <begin position="405"/>
        <end position="469"/>
    </location>
</feature>
<reference evidence="3" key="2">
    <citation type="submission" date="2020-09" db="EMBL/GenBank/DDBJ databases">
        <authorList>
            <person name="Sun Q."/>
            <person name="Zhou Y."/>
        </authorList>
    </citation>
    <scope>NUCLEOTIDE SEQUENCE</scope>
    <source>
        <strain evidence="3">CGMCC 1.15367</strain>
    </source>
</reference>
<dbReference type="RefSeq" id="WP_188912310.1">
    <property type="nucleotide sequence ID" value="NZ_BMIQ01000008.1"/>
</dbReference>
<comment type="caution">
    <text evidence="3">The sequence shown here is derived from an EMBL/GenBank/DDBJ whole genome shotgun (WGS) entry which is preliminary data.</text>
</comment>
<dbReference type="EMBL" id="BMIQ01000008">
    <property type="protein sequence ID" value="GGE19829.1"/>
    <property type="molecule type" value="Genomic_DNA"/>
</dbReference>
<feature type="region of interest" description="Disordered" evidence="1">
    <location>
        <begin position="34"/>
        <end position="83"/>
    </location>
</feature>
<evidence type="ECO:0000259" key="2">
    <source>
        <dbReference type="Pfam" id="PF02120"/>
    </source>
</evidence>
<dbReference type="InterPro" id="IPR038610">
    <property type="entry name" value="FliK-like_C_sf"/>
</dbReference>
<feature type="compositionally biased region" description="Low complexity" evidence="1">
    <location>
        <begin position="181"/>
        <end position="191"/>
    </location>
</feature>
<evidence type="ECO:0000313" key="4">
    <source>
        <dbReference type="Proteomes" id="UP000644699"/>
    </source>
</evidence>
<feature type="region of interest" description="Disordered" evidence="1">
    <location>
        <begin position="213"/>
        <end position="275"/>
    </location>
</feature>
<dbReference type="InterPro" id="IPR021136">
    <property type="entry name" value="Flagellar_hook_control-like_C"/>
</dbReference>
<feature type="domain" description="Flagellar hook-length control protein-like C-terminal" evidence="2">
    <location>
        <begin position="325"/>
        <end position="390"/>
    </location>
</feature>